<feature type="signal peptide" evidence="2">
    <location>
        <begin position="1"/>
        <end position="22"/>
    </location>
</feature>
<dbReference type="PROSITE" id="PS51257">
    <property type="entry name" value="PROKAR_LIPOPROTEIN"/>
    <property type="match status" value="1"/>
</dbReference>
<reference evidence="3 4" key="1">
    <citation type="submission" date="2022-05" db="EMBL/GenBank/DDBJ databases">
        <title>Streptomyces sp. nov. RY43-2 isolated from soil of a peat swamp forest.</title>
        <authorList>
            <person name="Kanchanasin P."/>
            <person name="Tanasupawat S."/>
            <person name="Phongsopitanun W."/>
        </authorList>
    </citation>
    <scope>NUCLEOTIDE SEQUENCE [LARGE SCALE GENOMIC DNA]</scope>
    <source>
        <strain evidence="3 4">RY43-2</strain>
    </source>
</reference>
<proteinExistence type="predicted"/>
<dbReference type="EMBL" id="JAMWMR010000008">
    <property type="protein sequence ID" value="MCN9241632.1"/>
    <property type="molecule type" value="Genomic_DNA"/>
</dbReference>
<evidence type="ECO:0000256" key="2">
    <source>
        <dbReference type="SAM" id="SignalP"/>
    </source>
</evidence>
<evidence type="ECO:0000313" key="4">
    <source>
        <dbReference type="Proteomes" id="UP001523219"/>
    </source>
</evidence>
<feature type="compositionally biased region" description="Basic and acidic residues" evidence="1">
    <location>
        <begin position="81"/>
        <end position="95"/>
    </location>
</feature>
<organism evidence="3 4">
    <name type="scientific">Streptomyces macrolidinus</name>
    <dbReference type="NCBI Taxonomy" id="2952607"/>
    <lineage>
        <taxon>Bacteria</taxon>
        <taxon>Bacillati</taxon>
        <taxon>Actinomycetota</taxon>
        <taxon>Actinomycetes</taxon>
        <taxon>Kitasatosporales</taxon>
        <taxon>Streptomycetaceae</taxon>
        <taxon>Streptomyces</taxon>
    </lineage>
</organism>
<dbReference type="RefSeq" id="WP_252424926.1">
    <property type="nucleotide sequence ID" value="NZ_JAMWMR010000008.1"/>
</dbReference>
<sequence>MRTSMKLSVLGMTAAAALVTTACDPSGSDGKADDAASPAPSASTSASTSDSLSPSVPASTPSKPALDKTASPSPTRAGSSGDDKNDKNDKWDLADRQTPPTGSVCDHDGQGPYGAIKSVTMGGESPTGLGLVLGFYQCDGGSPRFTPSSATGAATDVLVDPAHLKVVVGGQLASELGTKTPDTSKFFDKLAQMEDKNELKGPKAPQFYFRIDSASDDVNEMPDDSSHIIYLYQIVDGG</sequence>
<dbReference type="Proteomes" id="UP001523219">
    <property type="component" value="Unassembled WGS sequence"/>
</dbReference>
<accession>A0ABT0ZDJ1</accession>
<feature type="region of interest" description="Disordered" evidence="1">
    <location>
        <begin position="22"/>
        <end position="110"/>
    </location>
</feature>
<feature type="compositionally biased region" description="Low complexity" evidence="1">
    <location>
        <begin position="24"/>
        <end position="59"/>
    </location>
</feature>
<keyword evidence="4" id="KW-1185">Reference proteome</keyword>
<name>A0ABT0ZDJ1_9ACTN</name>
<keyword evidence="2" id="KW-0732">Signal</keyword>
<evidence type="ECO:0008006" key="5">
    <source>
        <dbReference type="Google" id="ProtNLM"/>
    </source>
</evidence>
<gene>
    <name evidence="3" type="ORF">NGF19_12650</name>
</gene>
<evidence type="ECO:0000256" key="1">
    <source>
        <dbReference type="SAM" id="MobiDB-lite"/>
    </source>
</evidence>
<comment type="caution">
    <text evidence="3">The sequence shown here is derived from an EMBL/GenBank/DDBJ whole genome shotgun (WGS) entry which is preliminary data.</text>
</comment>
<feature type="chain" id="PRO_5046473874" description="Lipoprotein" evidence="2">
    <location>
        <begin position="23"/>
        <end position="238"/>
    </location>
</feature>
<protein>
    <recommendedName>
        <fullName evidence="5">Lipoprotein</fullName>
    </recommendedName>
</protein>
<evidence type="ECO:0000313" key="3">
    <source>
        <dbReference type="EMBL" id="MCN9241632.1"/>
    </source>
</evidence>